<reference evidence="2" key="1">
    <citation type="submission" date="2021-01" db="EMBL/GenBank/DDBJ databases">
        <authorList>
            <person name="Corre E."/>
            <person name="Pelletier E."/>
            <person name="Niang G."/>
            <person name="Scheremetjew M."/>
            <person name="Finn R."/>
            <person name="Kale V."/>
            <person name="Holt S."/>
            <person name="Cochrane G."/>
            <person name="Meng A."/>
            <person name="Brown T."/>
            <person name="Cohen L."/>
        </authorList>
    </citation>
    <scope>NUCLEOTIDE SEQUENCE</scope>
</reference>
<dbReference type="AlphaFoldDB" id="A0A7S1FKD7"/>
<evidence type="ECO:0000256" key="1">
    <source>
        <dbReference type="SAM" id="MobiDB-lite"/>
    </source>
</evidence>
<protein>
    <submittedName>
        <fullName evidence="2">Uncharacterized protein</fullName>
    </submittedName>
</protein>
<name>A0A7S1FKD7_NOCSC</name>
<organism evidence="2">
    <name type="scientific">Noctiluca scintillans</name>
    <name type="common">Sea sparkle</name>
    <name type="synonym">Red tide dinoflagellate</name>
    <dbReference type="NCBI Taxonomy" id="2966"/>
    <lineage>
        <taxon>Eukaryota</taxon>
        <taxon>Sar</taxon>
        <taxon>Alveolata</taxon>
        <taxon>Dinophyceae</taxon>
        <taxon>Noctilucales</taxon>
        <taxon>Noctilucaceae</taxon>
        <taxon>Noctiluca</taxon>
    </lineage>
</organism>
<proteinExistence type="predicted"/>
<accession>A0A7S1FKD7</accession>
<evidence type="ECO:0000313" key="2">
    <source>
        <dbReference type="EMBL" id="CAD8871212.1"/>
    </source>
</evidence>
<dbReference type="EMBL" id="HBFQ01064279">
    <property type="protein sequence ID" value="CAD8871212.1"/>
    <property type="molecule type" value="Transcribed_RNA"/>
</dbReference>
<gene>
    <name evidence="2" type="ORF">NSCI0253_LOCUS45569</name>
</gene>
<feature type="region of interest" description="Disordered" evidence="1">
    <location>
        <begin position="52"/>
        <end position="75"/>
    </location>
</feature>
<feature type="compositionally biased region" description="Polar residues" evidence="1">
    <location>
        <begin position="60"/>
        <end position="71"/>
    </location>
</feature>
<sequence length="102" mass="11282">MRKVPSFVIGGELSSSSVSEQSNASRHLLFLSIRTPCPKALCEEQLGMPVPANHSDRQSCGRTARKTSSCRNHLGTDGPLEFRSKAFIFELKMQVMNTNTLK</sequence>